<accession>A0A450TZB7</accession>
<protein>
    <submittedName>
        <fullName evidence="2">Ubiquinone/menaquinone biosynthesis C-methylase UbiE</fullName>
    </submittedName>
</protein>
<name>A0A450TZB7_9GAMM</name>
<dbReference type="EMBL" id="CAADFE010000071">
    <property type="protein sequence ID" value="VFJ75280.1"/>
    <property type="molecule type" value="Genomic_DNA"/>
</dbReference>
<dbReference type="InterPro" id="IPR029063">
    <property type="entry name" value="SAM-dependent_MTases_sf"/>
</dbReference>
<proteinExistence type="predicted"/>
<dbReference type="Gene3D" id="3.40.50.150">
    <property type="entry name" value="Vaccinia Virus protein VP39"/>
    <property type="match status" value="1"/>
</dbReference>
<evidence type="ECO:0000313" key="2">
    <source>
        <dbReference type="EMBL" id="VFJ75280.1"/>
    </source>
</evidence>
<evidence type="ECO:0000259" key="1">
    <source>
        <dbReference type="Pfam" id="PF08241"/>
    </source>
</evidence>
<sequence>MITLKCHGYGEIEFLKGPDMVGKNCVVHSTPRQGLHDWLSRPPGSMLLDTEVKLLGDSLPYLFGYHILQVGRLGNADLLTHSKINHRVVVEVDGDRSVSDYSCLRAEPDALPIASDSVDVIILSHVLEFSPRMQETIQEAERVLVAEGHLLVLAFNFPSLVGIWHSLFEGEKTAPWIPCRGGGFPGLGRLEDWTTVLGFDVVSIKRYFFRPPKRIGSLMNRGGTSDPLRFLDTAGPRFWPFFSGAYLFVAKKRVATLTPRKSFWRQPKRPLIAVGLGEPSS</sequence>
<dbReference type="SUPFAM" id="SSF53335">
    <property type="entry name" value="S-adenosyl-L-methionine-dependent methyltransferases"/>
    <property type="match status" value="1"/>
</dbReference>
<gene>
    <name evidence="2" type="ORF">BECKFW1821C_GA0114237_10718</name>
</gene>
<dbReference type="GO" id="GO:0032259">
    <property type="term" value="P:methylation"/>
    <property type="evidence" value="ECO:0007669"/>
    <property type="project" value="UniProtKB-KW"/>
</dbReference>
<feature type="domain" description="Methyltransferase type 11" evidence="1">
    <location>
        <begin position="101"/>
        <end position="151"/>
    </location>
</feature>
<dbReference type="AlphaFoldDB" id="A0A450TZB7"/>
<dbReference type="GO" id="GO:0008757">
    <property type="term" value="F:S-adenosylmethionine-dependent methyltransferase activity"/>
    <property type="evidence" value="ECO:0007669"/>
    <property type="project" value="InterPro"/>
</dbReference>
<organism evidence="2">
    <name type="scientific">Candidatus Kentrum sp. FW</name>
    <dbReference type="NCBI Taxonomy" id="2126338"/>
    <lineage>
        <taxon>Bacteria</taxon>
        <taxon>Pseudomonadati</taxon>
        <taxon>Pseudomonadota</taxon>
        <taxon>Gammaproteobacteria</taxon>
        <taxon>Candidatus Kentrum</taxon>
    </lineage>
</organism>
<keyword evidence="2" id="KW-0489">Methyltransferase</keyword>
<dbReference type="InterPro" id="IPR013216">
    <property type="entry name" value="Methyltransf_11"/>
</dbReference>
<dbReference type="Pfam" id="PF08241">
    <property type="entry name" value="Methyltransf_11"/>
    <property type="match status" value="1"/>
</dbReference>
<reference evidence="2" key="1">
    <citation type="submission" date="2019-02" db="EMBL/GenBank/DDBJ databases">
        <authorList>
            <person name="Gruber-Vodicka R. H."/>
            <person name="Seah K. B. B."/>
        </authorList>
    </citation>
    <scope>NUCLEOTIDE SEQUENCE</scope>
    <source>
        <strain evidence="2">BECK_BZ131</strain>
    </source>
</reference>
<keyword evidence="2" id="KW-0808">Transferase</keyword>
<keyword evidence="2" id="KW-0830">Ubiquinone</keyword>